<evidence type="ECO:0008006" key="3">
    <source>
        <dbReference type="Google" id="ProtNLM"/>
    </source>
</evidence>
<keyword evidence="2" id="KW-1185">Reference proteome</keyword>
<dbReference type="InterPro" id="IPR014942">
    <property type="entry name" value="AbiEii"/>
</dbReference>
<dbReference type="Proteomes" id="UP000036277">
    <property type="component" value="Unassembled WGS sequence"/>
</dbReference>
<dbReference type="AlphaFoldDB" id="A0A0J5IM09"/>
<proteinExistence type="predicted"/>
<sequence>MNRNSAYYQQVSLLIKMLPVIAEETVFALKGGTAINLFVREFPRLSVDIDLAYLPLKPRDEALNHVREILERMTERINIQPLTKAVLQDNKRDELRIIVTTDKATIKIEISPVARGTLHEPKLLPVVESIEEEFGYAEIPVVSLPDLYGGKLCAAMDRQHPRDLFDVQMLLAEEGISREIFIGFLTYALSHPRPIHEVMAPLWKEIEKNFHSEFTGMTNKPVELHELIETRSHMIAALQAQFTERDRDFLLSFKRGKPDWSLFDEPSAAELPAIRWKLVNIQCLAKNQARHQEQIRKLEKVLERWLSGIDISSQNALTK</sequence>
<name>A0A0J5IM09_9GAMM</name>
<dbReference type="STRING" id="880157.AB204_15470"/>
<accession>A0A0J5IM09</accession>
<dbReference type="Pfam" id="PF08843">
    <property type="entry name" value="AbiEii"/>
    <property type="match status" value="1"/>
</dbReference>
<reference evidence="1 2" key="1">
    <citation type="submission" date="2015-06" db="EMBL/GenBank/DDBJ databases">
        <title>Draft Whole-Genome Sequence of the Entomopathogenic Bacterium Xenorhabdus khoisanae.</title>
        <authorList>
            <person name="Naidoo S."/>
            <person name="Featherston J."/>
            <person name="Gray V.M."/>
        </authorList>
    </citation>
    <scope>NUCLEOTIDE SEQUENCE [LARGE SCALE GENOMIC DNA]</scope>
    <source>
        <strain evidence="1 2">MCB</strain>
    </source>
</reference>
<gene>
    <name evidence="1" type="ORF">AB204_15470</name>
</gene>
<dbReference type="EMBL" id="LFCV01000113">
    <property type="protein sequence ID" value="KMJ44210.1"/>
    <property type="molecule type" value="Genomic_DNA"/>
</dbReference>
<dbReference type="RefSeq" id="WP_047964264.1">
    <property type="nucleotide sequence ID" value="NZ_CAWMBG010000113.1"/>
</dbReference>
<dbReference type="OrthoDB" id="1550603at2"/>
<evidence type="ECO:0000313" key="1">
    <source>
        <dbReference type="EMBL" id="KMJ44210.1"/>
    </source>
</evidence>
<evidence type="ECO:0000313" key="2">
    <source>
        <dbReference type="Proteomes" id="UP000036277"/>
    </source>
</evidence>
<dbReference type="PATRIC" id="fig|880157.4.peg.3302"/>
<protein>
    <recommendedName>
        <fullName evidence="3">Nucleotidyl transferase AbiEii/AbiGii toxin family protein</fullName>
    </recommendedName>
</protein>
<comment type="caution">
    <text evidence="1">The sequence shown here is derived from an EMBL/GenBank/DDBJ whole genome shotgun (WGS) entry which is preliminary data.</text>
</comment>
<dbReference type="Gene3D" id="3.10.450.620">
    <property type="entry name" value="JHP933, nucleotidyltransferase-like core domain"/>
    <property type="match status" value="1"/>
</dbReference>
<organism evidence="1 2">
    <name type="scientific">Xenorhabdus khoisanae</name>
    <dbReference type="NCBI Taxonomy" id="880157"/>
    <lineage>
        <taxon>Bacteria</taxon>
        <taxon>Pseudomonadati</taxon>
        <taxon>Pseudomonadota</taxon>
        <taxon>Gammaproteobacteria</taxon>
        <taxon>Enterobacterales</taxon>
        <taxon>Morganellaceae</taxon>
        <taxon>Xenorhabdus</taxon>
    </lineage>
</organism>